<gene>
    <name evidence="1" type="ORF">HJG63_011184</name>
</gene>
<reference evidence="1 2" key="1">
    <citation type="journal article" date="2020" name="Nature">
        <title>Six reference-quality genomes reveal evolution of bat adaptations.</title>
        <authorList>
            <person name="Jebb D."/>
            <person name="Huang Z."/>
            <person name="Pippel M."/>
            <person name="Hughes G.M."/>
            <person name="Lavrichenko K."/>
            <person name="Devanna P."/>
            <person name="Winkler S."/>
            <person name="Jermiin L.S."/>
            <person name="Skirmuntt E.C."/>
            <person name="Katzourakis A."/>
            <person name="Burkitt-Gray L."/>
            <person name="Ray D.A."/>
            <person name="Sullivan K.A.M."/>
            <person name="Roscito J.G."/>
            <person name="Kirilenko B.M."/>
            <person name="Davalos L.M."/>
            <person name="Corthals A.P."/>
            <person name="Power M.L."/>
            <person name="Jones G."/>
            <person name="Ransome R.D."/>
            <person name="Dechmann D.K.N."/>
            <person name="Locatelli A.G."/>
            <person name="Puechmaille S.J."/>
            <person name="Fedrigo O."/>
            <person name="Jarvis E.D."/>
            <person name="Hiller M."/>
            <person name="Vernes S.C."/>
            <person name="Myers E.W."/>
            <person name="Teeling E.C."/>
        </authorList>
    </citation>
    <scope>NUCLEOTIDE SEQUENCE [LARGE SCALE GENOMIC DNA]</scope>
    <source>
        <strain evidence="1">MRouAeg1</strain>
        <tissue evidence="1">Muscle</tissue>
    </source>
</reference>
<dbReference type="AlphaFoldDB" id="A0A7J8H0T0"/>
<dbReference type="Proteomes" id="UP000593571">
    <property type="component" value="Unassembled WGS sequence"/>
</dbReference>
<sequence>MSFCIMSGFWKAKRTVLTVAHSNRGSERARGLLQDTRHSCQCSAGAGAQASSFLIVCLFCLVIIGETVFPCCLSLGTSPGPHSPLKKAPCCSLNSLAAFHLFQVLMALPIMQFSKQMLGDLSWPCAISEEFKKWWFLSSSPECKFSF</sequence>
<evidence type="ECO:0000313" key="1">
    <source>
        <dbReference type="EMBL" id="KAF6465768.1"/>
    </source>
</evidence>
<proteinExistence type="predicted"/>
<name>A0A7J8H0T0_ROUAE</name>
<evidence type="ECO:0000313" key="2">
    <source>
        <dbReference type="Proteomes" id="UP000593571"/>
    </source>
</evidence>
<organism evidence="1 2">
    <name type="scientific">Rousettus aegyptiacus</name>
    <name type="common">Egyptian fruit bat</name>
    <name type="synonym">Pteropus aegyptiacus</name>
    <dbReference type="NCBI Taxonomy" id="9407"/>
    <lineage>
        <taxon>Eukaryota</taxon>
        <taxon>Metazoa</taxon>
        <taxon>Chordata</taxon>
        <taxon>Craniata</taxon>
        <taxon>Vertebrata</taxon>
        <taxon>Euteleostomi</taxon>
        <taxon>Mammalia</taxon>
        <taxon>Eutheria</taxon>
        <taxon>Laurasiatheria</taxon>
        <taxon>Chiroptera</taxon>
        <taxon>Yinpterochiroptera</taxon>
        <taxon>Pteropodoidea</taxon>
        <taxon>Pteropodidae</taxon>
        <taxon>Rousettinae</taxon>
        <taxon>Rousettus</taxon>
    </lineage>
</organism>
<keyword evidence="2" id="KW-1185">Reference proteome</keyword>
<dbReference type="EMBL" id="JACASE010000005">
    <property type="protein sequence ID" value="KAF6465768.1"/>
    <property type="molecule type" value="Genomic_DNA"/>
</dbReference>
<accession>A0A7J8H0T0</accession>
<comment type="caution">
    <text evidence="1">The sequence shown here is derived from an EMBL/GenBank/DDBJ whole genome shotgun (WGS) entry which is preliminary data.</text>
</comment>
<protein>
    <submittedName>
        <fullName evidence="1">Uncharacterized protein</fullName>
    </submittedName>
</protein>